<evidence type="ECO:0000313" key="4">
    <source>
        <dbReference type="Proteomes" id="UP000460949"/>
    </source>
</evidence>
<dbReference type="Gene3D" id="3.30.70.1950">
    <property type="match status" value="1"/>
</dbReference>
<dbReference type="PIRSF" id="PIRSF029008">
    <property type="entry name" value="MecA"/>
    <property type="match status" value="1"/>
</dbReference>
<dbReference type="Pfam" id="PF05389">
    <property type="entry name" value="MecA"/>
    <property type="match status" value="1"/>
</dbReference>
<comment type="caution">
    <text evidence="3">The sequence shown here is derived from an EMBL/GenBank/DDBJ whole genome shotgun (WGS) entry which is preliminary data.</text>
</comment>
<protein>
    <submittedName>
        <fullName evidence="3">Genetic competence negative regulator</fullName>
    </submittedName>
</protein>
<reference evidence="3 4" key="1">
    <citation type="submission" date="2019-11" db="EMBL/GenBank/DDBJ databases">
        <title>Genome sequences of 17 halophilic strains isolated from different environments.</title>
        <authorList>
            <person name="Furrow R.E."/>
        </authorList>
    </citation>
    <scope>NUCLEOTIDE SEQUENCE [LARGE SCALE GENOMIC DNA]</scope>
    <source>
        <strain evidence="3 4">22511_23_Filter</strain>
    </source>
</reference>
<evidence type="ECO:0000256" key="1">
    <source>
        <dbReference type="ARBA" id="ARBA00005397"/>
    </source>
</evidence>
<organism evidence="3 4">
    <name type="scientific">Halobacillus litoralis</name>
    <dbReference type="NCBI Taxonomy" id="45668"/>
    <lineage>
        <taxon>Bacteria</taxon>
        <taxon>Bacillati</taxon>
        <taxon>Bacillota</taxon>
        <taxon>Bacilli</taxon>
        <taxon>Bacillales</taxon>
        <taxon>Bacillaceae</taxon>
        <taxon>Halobacillus</taxon>
    </lineage>
</organism>
<evidence type="ECO:0000313" key="3">
    <source>
        <dbReference type="EMBL" id="MYL19448.1"/>
    </source>
</evidence>
<dbReference type="InterPro" id="IPR008681">
    <property type="entry name" value="Neg-reg_MecA"/>
</dbReference>
<dbReference type="RefSeq" id="WP_160835833.1">
    <property type="nucleotide sequence ID" value="NZ_JAIVAK010000005.1"/>
</dbReference>
<name>A0A845DQH1_9BACI</name>
<gene>
    <name evidence="3" type="ORF">GLW04_06060</name>
</gene>
<proteinExistence type="inferred from homology"/>
<dbReference type="EMBL" id="WMET01000001">
    <property type="protein sequence ID" value="MYL19448.1"/>
    <property type="molecule type" value="Genomic_DNA"/>
</dbReference>
<dbReference type="PANTHER" id="PTHR39161:SF2">
    <property type="entry name" value="ADAPTER PROTEIN MECA 2"/>
    <property type="match status" value="1"/>
</dbReference>
<comment type="subunit">
    <text evidence="2">Homodimer.</text>
</comment>
<dbReference type="Proteomes" id="UP000460949">
    <property type="component" value="Unassembled WGS sequence"/>
</dbReference>
<dbReference type="AlphaFoldDB" id="A0A845DQH1"/>
<sequence length="194" mass="22395">MRVERMTNEKFKIFLTFDDLMDRGLSREELWNDLPRVHRIFSDMMYDAGIELGVELTGVLLVQVYLLQAQGMLVVVTKTEPADIEEDDEDYLEMKVTLDESKEMMFSFSDFEHVIQAGTHLHQLGVTGGSIYHYEDSYYMLLEDTEIDHMDQDQVIALLSEYASATAVTSHRLIEYGNTIMDKDACQSLTKHFS</sequence>
<dbReference type="NCBIfam" id="NF002781">
    <property type="entry name" value="PRK02899.1"/>
    <property type="match status" value="1"/>
</dbReference>
<dbReference type="OrthoDB" id="2085234at2"/>
<accession>A0A845DQH1</accession>
<evidence type="ECO:0000256" key="2">
    <source>
        <dbReference type="ARBA" id="ARBA00011738"/>
    </source>
</evidence>
<comment type="similarity">
    <text evidence="1">Belongs to the MecA family.</text>
</comment>
<dbReference type="InterPro" id="IPR038471">
    <property type="entry name" value="MecA_C_sf"/>
</dbReference>
<dbReference type="PANTHER" id="PTHR39161">
    <property type="entry name" value="ADAPTER PROTEIN MECA"/>
    <property type="match status" value="1"/>
</dbReference>